<keyword evidence="1" id="KW-0573">Peptidoglycan synthesis</keyword>
<keyword evidence="1" id="KW-0133">Cell shape</keyword>
<protein>
    <recommendedName>
        <fullName evidence="2">L,D-TPase catalytic domain-containing protein</fullName>
    </recommendedName>
</protein>
<feature type="active site" description="Nucleophile" evidence="1">
    <location>
        <position position="160"/>
    </location>
</feature>
<dbReference type="Proteomes" id="UP000001578">
    <property type="component" value="Chromosome"/>
</dbReference>
<dbReference type="PROSITE" id="PS52029">
    <property type="entry name" value="LD_TPASE"/>
    <property type="match status" value="1"/>
</dbReference>
<dbReference type="CDD" id="cd16913">
    <property type="entry name" value="YkuD_like"/>
    <property type="match status" value="1"/>
</dbReference>
<feature type="active site" description="Proton donor/acceptor" evidence="1">
    <location>
        <position position="148"/>
    </location>
</feature>
<evidence type="ECO:0000256" key="1">
    <source>
        <dbReference type="PROSITE-ProRule" id="PRU01373"/>
    </source>
</evidence>
<dbReference type="GeneID" id="87621122"/>
<evidence type="ECO:0000313" key="4">
    <source>
        <dbReference type="Proteomes" id="UP000001578"/>
    </source>
</evidence>
<comment type="pathway">
    <text evidence="1">Cell wall biogenesis; peptidoglycan biosynthesis.</text>
</comment>
<organism evidence="3 4">
    <name type="scientific">Geobacillus thermodenitrificans (strain NG80-2)</name>
    <dbReference type="NCBI Taxonomy" id="420246"/>
    <lineage>
        <taxon>Bacteria</taxon>
        <taxon>Bacillati</taxon>
        <taxon>Bacillota</taxon>
        <taxon>Bacilli</taxon>
        <taxon>Bacillales</taxon>
        <taxon>Anoxybacillaceae</taxon>
        <taxon>Geobacillus</taxon>
    </lineage>
</organism>
<evidence type="ECO:0000259" key="2">
    <source>
        <dbReference type="PROSITE" id="PS52029"/>
    </source>
</evidence>
<dbReference type="eggNOG" id="COG3786">
    <property type="taxonomic scope" value="Bacteria"/>
</dbReference>
<dbReference type="AlphaFoldDB" id="A4IMW2"/>
<dbReference type="HOGENOM" id="CLU_068009_2_0_9"/>
<dbReference type="GO" id="GO:0008360">
    <property type="term" value="P:regulation of cell shape"/>
    <property type="evidence" value="ECO:0007669"/>
    <property type="project" value="UniProtKB-UniRule"/>
</dbReference>
<name>A4IMW2_GEOTN</name>
<reference evidence="3 4" key="1">
    <citation type="journal article" date="2007" name="Proc. Natl. Acad. Sci. U.S.A.">
        <title>Genome and proteome of long-chain alkane degrading Geobacillus thermodenitrificans NG80-2 isolated from a deep-subsurface oil reservoir.</title>
        <authorList>
            <person name="Feng L."/>
            <person name="Wang W."/>
            <person name="Cheng J."/>
            <person name="Ren Y."/>
            <person name="Zhao G."/>
            <person name="Gao C."/>
            <person name="Tang Y."/>
            <person name="Liu X."/>
            <person name="Han W."/>
            <person name="Peng X."/>
            <person name="Liu R."/>
            <person name="Wang L."/>
        </authorList>
    </citation>
    <scope>NUCLEOTIDE SEQUENCE [LARGE SCALE GENOMIC DNA]</scope>
    <source>
        <strain evidence="3 4">NG80-2</strain>
    </source>
</reference>
<dbReference type="InterPro" id="IPR005490">
    <property type="entry name" value="LD_TPept_cat_dom"/>
</dbReference>
<dbReference type="PANTHER" id="PTHR38589">
    <property type="entry name" value="BLR0621 PROTEIN"/>
    <property type="match status" value="1"/>
</dbReference>
<dbReference type="PANTHER" id="PTHR38589:SF1">
    <property type="entry name" value="BLR0621 PROTEIN"/>
    <property type="match status" value="1"/>
</dbReference>
<accession>A4IMW2</accession>
<keyword evidence="1" id="KW-0961">Cell wall biogenesis/degradation</keyword>
<gene>
    <name evidence="3" type="ordered locus">GTNG_1296</name>
</gene>
<sequence length="191" mass="21653">MPNGQVLVVVTSHAKARSGTLYLYEKQNGTWRKVLANIRVVVGKNGIGKQKEGDGKTPAGVYPLGTAFGTAKKPAGLKIPYRQTTAYDYWVDDPTSKDYNRWIYYRGNPHRRWKSFERLTHPLYKYAVVVRYNDSPIVKGKGSAIFLHIWPRPSSYTLGCIAMAEKDLLSVIKRLDAKKKPIILISEQKKL</sequence>
<dbReference type="Pfam" id="PF03734">
    <property type="entry name" value="YkuD"/>
    <property type="match status" value="1"/>
</dbReference>
<dbReference type="RefSeq" id="WP_011887255.1">
    <property type="nucleotide sequence ID" value="NC_009328.1"/>
</dbReference>
<dbReference type="GO" id="GO:0016740">
    <property type="term" value="F:transferase activity"/>
    <property type="evidence" value="ECO:0007669"/>
    <property type="project" value="InterPro"/>
</dbReference>
<dbReference type="GO" id="GO:0009252">
    <property type="term" value="P:peptidoglycan biosynthetic process"/>
    <property type="evidence" value="ECO:0007669"/>
    <property type="project" value="UniProtKB-KW"/>
</dbReference>
<feature type="domain" description="L,D-TPase catalytic" evidence="2">
    <location>
        <begin position="10"/>
        <end position="185"/>
    </location>
</feature>
<dbReference type="EMBL" id="CP000557">
    <property type="protein sequence ID" value="ABO66666.1"/>
    <property type="molecule type" value="Genomic_DNA"/>
</dbReference>
<evidence type="ECO:0000313" key="3">
    <source>
        <dbReference type="EMBL" id="ABO66666.1"/>
    </source>
</evidence>
<proteinExistence type="predicted"/>
<dbReference type="GO" id="GO:0071555">
    <property type="term" value="P:cell wall organization"/>
    <property type="evidence" value="ECO:0007669"/>
    <property type="project" value="UniProtKB-UniRule"/>
</dbReference>
<dbReference type="KEGG" id="gtn:GTNG_1296"/>